<keyword evidence="21 31" id="KW-0675">Receptor</keyword>
<evidence type="ECO:0000256" key="6">
    <source>
        <dbReference type="ARBA" id="ARBA00004480"/>
    </source>
</evidence>
<feature type="disulfide bond" evidence="26">
    <location>
        <begin position="1243"/>
        <end position="1261"/>
    </location>
</feature>
<keyword evidence="16" id="KW-0967">Endosome</keyword>
<evidence type="ECO:0000256" key="13">
    <source>
        <dbReference type="ARBA" id="ARBA00022583"/>
    </source>
</evidence>
<keyword evidence="20 26" id="KW-1015">Disulfide bond</keyword>
<name>A0A7T8QWL9_CALRO</name>
<evidence type="ECO:0000256" key="24">
    <source>
        <dbReference type="ARBA" id="ARBA00029896"/>
    </source>
</evidence>
<dbReference type="GO" id="GO:0006897">
    <property type="term" value="P:endocytosis"/>
    <property type="evidence" value="ECO:0007669"/>
    <property type="project" value="UniProtKB-KW"/>
</dbReference>
<dbReference type="InterPro" id="IPR031777">
    <property type="entry name" value="Sortilin_C"/>
</dbReference>
<dbReference type="GO" id="GO:0030658">
    <property type="term" value="C:transport vesicle membrane"/>
    <property type="evidence" value="ECO:0007669"/>
    <property type="project" value="UniProtKB-SubCell"/>
</dbReference>
<keyword evidence="13" id="KW-0254">Endocytosis</keyword>
<feature type="disulfide bond" evidence="26">
    <location>
        <begin position="1348"/>
        <end position="1363"/>
    </location>
</feature>
<dbReference type="InterPro" id="IPR013783">
    <property type="entry name" value="Ig-like_fold"/>
</dbReference>
<dbReference type="SUPFAM" id="SSF57424">
    <property type="entry name" value="LDL receptor-like module"/>
    <property type="match status" value="6"/>
</dbReference>
<evidence type="ECO:0000256" key="9">
    <source>
        <dbReference type="ARBA" id="ARBA00013467"/>
    </source>
</evidence>
<dbReference type="InterPro" id="IPR036055">
    <property type="entry name" value="LDL_receptor-like_sf"/>
</dbReference>
<feature type="transmembrane region" description="Helical" evidence="28">
    <location>
        <begin position="1967"/>
        <end position="1987"/>
    </location>
</feature>
<feature type="disulfide bond" evidence="26">
    <location>
        <begin position="1033"/>
        <end position="1051"/>
    </location>
</feature>
<evidence type="ECO:0000256" key="27">
    <source>
        <dbReference type="PROSITE-ProRule" id="PRU00461"/>
    </source>
</evidence>
<dbReference type="PROSITE" id="PS50853">
    <property type="entry name" value="FN3"/>
    <property type="match status" value="4"/>
</dbReference>
<evidence type="ECO:0000256" key="11">
    <source>
        <dbReference type="ARBA" id="ARBA00022475"/>
    </source>
</evidence>
<dbReference type="Pfam" id="PF15901">
    <property type="entry name" value="Sortilin_C"/>
    <property type="match status" value="1"/>
</dbReference>
<keyword evidence="28" id="KW-0812">Transmembrane</keyword>
<dbReference type="InterPro" id="IPR011042">
    <property type="entry name" value="6-blade_b-propeller_TolB-like"/>
</dbReference>
<feature type="disulfide bond" evidence="26">
    <location>
        <begin position="1298"/>
        <end position="1313"/>
    </location>
</feature>
<keyword evidence="14 29" id="KW-0732">Signal</keyword>
<organism evidence="31 32">
    <name type="scientific">Caligus rogercresseyi</name>
    <name type="common">Sea louse</name>
    <dbReference type="NCBI Taxonomy" id="217165"/>
    <lineage>
        <taxon>Eukaryota</taxon>
        <taxon>Metazoa</taxon>
        <taxon>Ecdysozoa</taxon>
        <taxon>Arthropoda</taxon>
        <taxon>Crustacea</taxon>
        <taxon>Multicrustacea</taxon>
        <taxon>Hexanauplia</taxon>
        <taxon>Copepoda</taxon>
        <taxon>Siphonostomatoida</taxon>
        <taxon>Caligidae</taxon>
        <taxon>Caligus</taxon>
    </lineage>
</organism>
<evidence type="ECO:0000256" key="5">
    <source>
        <dbReference type="ARBA" id="ARBA00004393"/>
    </source>
</evidence>
<feature type="chain" id="PRO_5031494165" description="Sortilin-related receptor" evidence="29">
    <location>
        <begin position="29"/>
        <end position="2043"/>
    </location>
</feature>
<feature type="domain" description="Fibronectin type-III" evidence="30">
    <location>
        <begin position="1468"/>
        <end position="1562"/>
    </location>
</feature>
<feature type="domain" description="Fibronectin type-III" evidence="30">
    <location>
        <begin position="1660"/>
        <end position="1754"/>
    </location>
</feature>
<feature type="disulfide bond" evidence="26">
    <location>
        <begin position="1133"/>
        <end position="1145"/>
    </location>
</feature>
<dbReference type="InterPro" id="IPR031778">
    <property type="entry name" value="Sortilin_N"/>
</dbReference>
<evidence type="ECO:0000256" key="26">
    <source>
        <dbReference type="PROSITE-ProRule" id="PRU00124"/>
    </source>
</evidence>
<keyword evidence="22" id="KW-0325">Glycoprotein</keyword>
<dbReference type="InterPro" id="IPR002172">
    <property type="entry name" value="LDrepeatLR_classA_rpt"/>
</dbReference>
<dbReference type="Gene3D" id="2.60.40.10">
    <property type="entry name" value="Immunoglobulins"/>
    <property type="match status" value="4"/>
</dbReference>
<evidence type="ECO:0000256" key="18">
    <source>
        <dbReference type="ARBA" id="ARBA00023034"/>
    </source>
</evidence>
<dbReference type="CDD" id="cd00112">
    <property type="entry name" value="LDLa"/>
    <property type="match status" value="8"/>
</dbReference>
<evidence type="ECO:0000256" key="8">
    <source>
        <dbReference type="ARBA" id="ARBA00007041"/>
    </source>
</evidence>
<dbReference type="Pfam" id="PF15902">
    <property type="entry name" value="Sortilin-Vps10"/>
    <property type="match status" value="1"/>
</dbReference>
<feature type="repeat" description="LDL-receptor class B" evidence="27">
    <location>
        <begin position="793"/>
        <end position="837"/>
    </location>
</feature>
<dbReference type="SUPFAM" id="SSF63825">
    <property type="entry name" value="YWTD domain"/>
    <property type="match status" value="1"/>
</dbReference>
<proteinExistence type="inferred from homology"/>
<comment type="caution">
    <text evidence="26">Lacks conserved residue(s) required for the propagation of feature annotation.</text>
</comment>
<dbReference type="GO" id="GO:0005794">
    <property type="term" value="C:Golgi apparatus"/>
    <property type="evidence" value="ECO:0007669"/>
    <property type="project" value="UniProtKB-SubCell"/>
</dbReference>
<dbReference type="SMART" id="SM00060">
    <property type="entry name" value="FN3"/>
    <property type="match status" value="5"/>
</dbReference>
<keyword evidence="32" id="KW-1185">Reference proteome</keyword>
<feature type="disulfide bond" evidence="26">
    <location>
        <begin position="1184"/>
        <end position="1196"/>
    </location>
</feature>
<dbReference type="SMART" id="SM00602">
    <property type="entry name" value="VPS10"/>
    <property type="match status" value="1"/>
</dbReference>
<evidence type="ECO:0000256" key="28">
    <source>
        <dbReference type="SAM" id="Phobius"/>
    </source>
</evidence>
<evidence type="ECO:0000256" key="22">
    <source>
        <dbReference type="ARBA" id="ARBA00023180"/>
    </source>
</evidence>
<dbReference type="Gene3D" id="4.10.400.10">
    <property type="entry name" value="Low-density Lipoprotein Receptor"/>
    <property type="match status" value="8"/>
</dbReference>
<dbReference type="PANTHER" id="PTHR12106">
    <property type="entry name" value="SORTILIN RELATED"/>
    <property type="match status" value="1"/>
</dbReference>
<feature type="disulfide bond" evidence="26">
    <location>
        <begin position="1191"/>
        <end position="1209"/>
    </location>
</feature>
<dbReference type="InterPro" id="IPR000033">
    <property type="entry name" value="LDLR_classB_rpt"/>
</dbReference>
<dbReference type="OrthoDB" id="443634at2759"/>
<dbReference type="Gene3D" id="2.10.70.80">
    <property type="match status" value="1"/>
</dbReference>
<keyword evidence="28" id="KW-1133">Transmembrane helix</keyword>
<dbReference type="Gene3D" id="3.30.60.270">
    <property type="match status" value="1"/>
</dbReference>
<dbReference type="FunFam" id="4.10.400.10:FF:000034">
    <property type="entry name" value="Low-density lipoprotein receptor-related protein 2"/>
    <property type="match status" value="1"/>
</dbReference>
<dbReference type="Pfam" id="PF00058">
    <property type="entry name" value="Ldl_recept_b"/>
    <property type="match status" value="1"/>
</dbReference>
<dbReference type="InterPro" id="IPR006581">
    <property type="entry name" value="VPS10"/>
</dbReference>
<evidence type="ECO:0000256" key="21">
    <source>
        <dbReference type="ARBA" id="ARBA00023170"/>
    </source>
</evidence>
<keyword evidence="12" id="KW-0245">EGF-like domain</keyword>
<dbReference type="GO" id="GO:0005886">
    <property type="term" value="C:plasma membrane"/>
    <property type="evidence" value="ECO:0007669"/>
    <property type="project" value="UniProtKB-SubCell"/>
</dbReference>
<feature type="domain" description="Fibronectin type-III" evidence="30">
    <location>
        <begin position="1758"/>
        <end position="1858"/>
    </location>
</feature>
<dbReference type="GO" id="GO:0006892">
    <property type="term" value="P:post-Golgi vesicle-mediated transport"/>
    <property type="evidence" value="ECO:0007669"/>
    <property type="project" value="TreeGrafter"/>
</dbReference>
<dbReference type="SUPFAM" id="SSF110296">
    <property type="entry name" value="Oligoxyloglucan reducing end-specific cellobiohydrolase"/>
    <property type="match status" value="1"/>
</dbReference>
<evidence type="ECO:0000259" key="30">
    <source>
        <dbReference type="PROSITE" id="PS50853"/>
    </source>
</evidence>
<dbReference type="InterPro" id="IPR057841">
    <property type="entry name" value="FN3_SORL1"/>
</dbReference>
<dbReference type="GO" id="GO:0031901">
    <property type="term" value="C:early endosome membrane"/>
    <property type="evidence" value="ECO:0007669"/>
    <property type="project" value="UniProtKB-SubCell"/>
</dbReference>
<keyword evidence="17" id="KW-0256">Endoplasmic reticulum</keyword>
<protein>
    <recommendedName>
        <fullName evidence="9">Sortilin-related receptor</fullName>
    </recommendedName>
    <alternativeName>
        <fullName evidence="24">Low-density lipoprotein receptor relative with 11 ligand-binding repeats</fullName>
    </alternativeName>
    <alternativeName>
        <fullName evidence="25">Sorting protein-related receptor containing LDLR class A repeats</fullName>
    </alternativeName>
</protein>
<dbReference type="PROSITE" id="PS50068">
    <property type="entry name" value="LDLRA_2"/>
    <property type="match status" value="6"/>
</dbReference>
<dbReference type="Proteomes" id="UP000595437">
    <property type="component" value="Chromosome 2"/>
</dbReference>
<feature type="disulfide bond" evidence="26">
    <location>
        <begin position="1152"/>
        <end position="1167"/>
    </location>
</feature>
<keyword evidence="19 28" id="KW-0472">Membrane</keyword>
<evidence type="ECO:0000256" key="1">
    <source>
        <dbReference type="ARBA" id="ARBA00004115"/>
    </source>
</evidence>
<dbReference type="Pfam" id="PF25814">
    <property type="entry name" value="fn3_SORL1"/>
    <property type="match status" value="1"/>
</dbReference>
<dbReference type="Gene3D" id="2.120.10.30">
    <property type="entry name" value="TolB, C-terminal domain"/>
    <property type="match status" value="1"/>
</dbReference>
<evidence type="ECO:0000256" key="2">
    <source>
        <dbReference type="ARBA" id="ARBA00004158"/>
    </source>
</evidence>
<feature type="disulfide bond" evidence="26">
    <location>
        <begin position="1045"/>
        <end position="1060"/>
    </location>
</feature>
<evidence type="ECO:0000256" key="15">
    <source>
        <dbReference type="ARBA" id="ARBA00022737"/>
    </source>
</evidence>
<dbReference type="Pfam" id="PF00057">
    <property type="entry name" value="Ldl_recept_a"/>
    <property type="match status" value="6"/>
</dbReference>
<dbReference type="CDD" id="cd00063">
    <property type="entry name" value="FN3"/>
    <property type="match status" value="3"/>
</dbReference>
<evidence type="ECO:0000256" key="16">
    <source>
        <dbReference type="ARBA" id="ARBA00022753"/>
    </source>
</evidence>
<dbReference type="SMART" id="SM00135">
    <property type="entry name" value="LY"/>
    <property type="match status" value="3"/>
</dbReference>
<dbReference type="PROSITE" id="PS51120">
    <property type="entry name" value="LDLRB"/>
    <property type="match status" value="1"/>
</dbReference>
<keyword evidence="15" id="KW-0677">Repeat</keyword>
<evidence type="ECO:0000256" key="23">
    <source>
        <dbReference type="ARBA" id="ARBA00023329"/>
    </source>
</evidence>
<evidence type="ECO:0000256" key="7">
    <source>
        <dbReference type="ARBA" id="ARBA00004545"/>
    </source>
</evidence>
<dbReference type="SMART" id="SM00192">
    <property type="entry name" value="LDLa"/>
    <property type="match status" value="7"/>
</dbReference>
<dbReference type="FunFam" id="4.10.400.10:FF:000065">
    <property type="entry name" value="Transmembrane protease serine 7"/>
    <property type="match status" value="1"/>
</dbReference>
<evidence type="ECO:0000313" key="31">
    <source>
        <dbReference type="EMBL" id="QQP57844.1"/>
    </source>
</evidence>
<comment type="subcellular location">
    <subcellularLocation>
        <location evidence="3">Cell membrane</location>
        <topology evidence="3">Single-pass membrane protein</topology>
    </subcellularLocation>
    <subcellularLocation>
        <location evidence="4">Cytoplasmic vesicle</location>
        <location evidence="4">Secretory vesicle membrane</location>
        <topology evidence="4">Single-pass type I membrane protein</topology>
    </subcellularLocation>
    <subcellularLocation>
        <location evidence="2">Early endosome membrane</location>
        <topology evidence="2">Single-pass type I membrane protein</topology>
    </subcellularLocation>
    <subcellularLocation>
        <location evidence="1">Endoplasmic reticulum membrane</location>
        <topology evidence="1">Single-pass type I membrane protein</topology>
    </subcellularLocation>
    <subcellularLocation>
        <location evidence="7">Endosome</location>
        <location evidence="7">Multivesicular body membrane</location>
        <topology evidence="7">Single-pass type I membrane protein</topology>
    </subcellularLocation>
    <subcellularLocation>
        <location evidence="5">Golgi apparatus</location>
        <location evidence="5">trans-Golgi network membrane</location>
        <topology evidence="5">Single-pass type I membrane protein</topology>
    </subcellularLocation>
    <subcellularLocation>
        <location evidence="6">Recycling endosome membrane</location>
        <topology evidence="6">Single-pass type I membrane protein</topology>
    </subcellularLocation>
</comment>
<keyword evidence="10" id="KW-0813">Transport</keyword>
<gene>
    <name evidence="31" type="ORF">FKW44_002971</name>
</gene>
<evidence type="ECO:0000313" key="32">
    <source>
        <dbReference type="Proteomes" id="UP000595437"/>
    </source>
</evidence>
<dbReference type="EMBL" id="CP045891">
    <property type="protein sequence ID" value="QQP57844.1"/>
    <property type="molecule type" value="Genomic_DNA"/>
</dbReference>
<evidence type="ECO:0000256" key="17">
    <source>
        <dbReference type="ARBA" id="ARBA00022824"/>
    </source>
</evidence>
<reference evidence="32" key="1">
    <citation type="submission" date="2021-01" db="EMBL/GenBank/DDBJ databases">
        <title>Caligus Genome Assembly.</title>
        <authorList>
            <person name="Gallardo-Escarate C."/>
        </authorList>
    </citation>
    <scope>NUCLEOTIDE SEQUENCE [LARGE SCALE GENOMIC DNA]</scope>
</reference>
<evidence type="ECO:0000256" key="20">
    <source>
        <dbReference type="ARBA" id="ARBA00023157"/>
    </source>
</evidence>
<feature type="domain" description="Fibronectin type-III" evidence="30">
    <location>
        <begin position="1567"/>
        <end position="1659"/>
    </location>
</feature>
<feature type="disulfide bond" evidence="26">
    <location>
        <begin position="1140"/>
        <end position="1158"/>
    </location>
</feature>
<evidence type="ECO:0000256" key="25">
    <source>
        <dbReference type="ARBA" id="ARBA00032450"/>
    </source>
</evidence>
<evidence type="ECO:0000256" key="19">
    <source>
        <dbReference type="ARBA" id="ARBA00023136"/>
    </source>
</evidence>
<evidence type="ECO:0000256" key="12">
    <source>
        <dbReference type="ARBA" id="ARBA00022536"/>
    </source>
</evidence>
<accession>A0A7T8QWL9</accession>
<evidence type="ECO:0000256" key="3">
    <source>
        <dbReference type="ARBA" id="ARBA00004162"/>
    </source>
</evidence>
<dbReference type="InterPro" id="IPR050310">
    <property type="entry name" value="VPS10-sortilin"/>
</dbReference>
<dbReference type="InterPro" id="IPR023415">
    <property type="entry name" value="LDLR_class-A_CS"/>
</dbReference>
<evidence type="ECO:0000256" key="29">
    <source>
        <dbReference type="SAM" id="SignalP"/>
    </source>
</evidence>
<dbReference type="GO" id="GO:0032585">
    <property type="term" value="C:multivesicular body membrane"/>
    <property type="evidence" value="ECO:0007669"/>
    <property type="project" value="UniProtKB-SubCell"/>
</dbReference>
<evidence type="ECO:0000256" key="10">
    <source>
        <dbReference type="ARBA" id="ARBA00022448"/>
    </source>
</evidence>
<dbReference type="InterPro" id="IPR003961">
    <property type="entry name" value="FN3_dom"/>
</dbReference>
<dbReference type="InterPro" id="IPR036116">
    <property type="entry name" value="FN3_sf"/>
</dbReference>
<feature type="disulfide bond" evidence="26">
    <location>
        <begin position="1203"/>
        <end position="1218"/>
    </location>
</feature>
<evidence type="ECO:0000256" key="4">
    <source>
        <dbReference type="ARBA" id="ARBA00004212"/>
    </source>
</evidence>
<feature type="signal peptide" evidence="29">
    <location>
        <begin position="1"/>
        <end position="28"/>
    </location>
</feature>
<feature type="disulfide bond" evidence="26">
    <location>
        <begin position="1026"/>
        <end position="1038"/>
    </location>
</feature>
<keyword evidence="18" id="KW-0333">Golgi apparatus</keyword>
<dbReference type="PROSITE" id="PS01209">
    <property type="entry name" value="LDLRA_1"/>
    <property type="match status" value="4"/>
</dbReference>
<dbReference type="GO" id="GO:0005789">
    <property type="term" value="C:endoplasmic reticulum membrane"/>
    <property type="evidence" value="ECO:0007669"/>
    <property type="project" value="UniProtKB-SubCell"/>
</dbReference>
<dbReference type="PRINTS" id="PR00261">
    <property type="entry name" value="LDLRECEPTOR"/>
</dbReference>
<keyword evidence="11" id="KW-1003">Cell membrane</keyword>
<evidence type="ECO:0000256" key="14">
    <source>
        <dbReference type="ARBA" id="ARBA00022729"/>
    </source>
</evidence>
<sequence length="2043" mass="229960">MPLSRFGWLPPLFLLLLLHVTFFTLTTAFQDVISISAPNENYFSRQKRSLNEPTEVSSLASSVHLNTSHLSLILSWTGVNSRYLLCISKRLRNNLPRHLPEVPSPDGNASHCTFVFTDVAHKTLFMTKDCGLNVEAQPLSFSPNVIEFDQRSRNTFLVHDTQDPERKLYVTNDFGQEFIHVQDYVQKFLLVYDAPQTHLFLQRATPGGLSNILSSKSFFLNSSDVDVVYSGVLDYEIRGSFIFVKTRDEAHSGYKELFVSQIGKDGTPGRFVRAEFGDDRPIHDYYIVDVTIDNQVLLCANFDSQLSNLYTSLRLNDYEATFSLSLPRVIFYNPSTTWNSSWLRYTSEESPFVDIVKVQGLRGVYIANQIRASYFDSKRSDIVPEDLKSLITFDLGALWSPIRKPRLDKGIRLPLNCSKKGNCSLHLSQYLSNKYPSARSIPILSRASSVGLILGSGNIGNHLGVGKSNVYLSADAGLSWQQTLAGSYYYSIGDHGGIIVAVKYYKTDGPTNELLYSINEGVTWNPLVFYKKPVRIFGLLTPPGENSTIFTMFGTEEINSVKWIIIKVDLKSVYLRNCTADDYKLWSPSDSSHGKHRNCLLGRKEVFERRVVHTNCYNGLKYDRLVKVENCHCERSDFQCDFGFIPDEASPRTCIANPQFTHMDLYEHPSTCKPGGTYRRKTGYVKIPGNTCIGGKEKEFSSLNVSCPLPSKKIKVSRINLWNMSEVQVLPLKNISDVTTLEYDLDHDCAIWSDGKKKQICIQCMNETASGPRILISEYIESVQGMALDWSSRNLYFVDGKQRKIEVVRLDNGSIRRVILDDKVLKKPRGIAVYPGHGYLYYSDWYEGGPSIGRTLLDGKGHKTLIKGNNIVWPNYLSIDFIANRIYWTDSKIGHIGSCDLHGENLKFIDSAPNMEKKHPFSVAVHKIYSKMIAAMDVKIFSKSIRSQSSGCSTNPCSHLCIPLPETSPQGFKKSSLIPQVERLVSLSLIMEQAYFAVEVAFNVQSQCNGIKDCPDGSDEMNCDDCPSHFFKCADGKCINSHWRCDGESDCDDNSDEMKCGFKECAQGFFKCDNDQCVNAKYRCDLVEDCSVMAMNLNALNPQNVSLNPGFAMANRKSKLHGSDEMNCRKYECTEWQFKCRDNTCIFKNWKCDGEFDCSDKSDEENCNSSIPSTRFPPFKHGECHGDKFKCSDGMCIPMSWKCDGVYDCKDKTDERNCGSSLRPTTSIPETTKTQKVLNMFECKSGKMIWQSWVCNGRDDCLDRGDEDPSLCKETQHCGDDDFRCEFSGECIKQDKICDKSVDCADESDEKGCGHDHVIIGPVVTYPCDPLLFACDDNQKCLADGLVCNGAKDCQDGSDEVNCHQSALHQIRGLLVDEDLISSESLTIHWWIADISSTRHILFQPKYRISGFDHLEWNKLPWLSIHNASFTFNELHPFTQYDLTVDLKLEDKVYESSHFITHRTYSSTPSPPLQLNALQIGRRVILNWKPPSRPNGLIKSYTLFISFFSDPLIKIRIGENVLKYEPNFEFSPGTNYTFTVSAENGITSGNISSETSLVFDEEAYKYSIRNLEVLDIRPHSVVLRWAAMGSISQFQIELRSPKNPFASYKNILVDGRSFNYTLRDLAPAEPYVAKIIPLKNHLHGTSLESRFITPGTPIPVPEITTVEANEKNVIEVSWRVKQGSHEALTWTYALYYGSSEQSLLEAGIRNSTSQSSIKLDNLNACESYIFRVGITEPFGNGRVSSGQTFNTPYSVLSPPKDLSSHNDEDGSVILSWSPPCLSDLKKENLGYLLSLHDLVTGSKKSIHITRTNYIHNEYKVRGVKRGGTYEASVRTDVKGSSSSPPLGFSGPPFPAPQEFTGRTERDTGNQFIYWYPGISQEDLGDSFSYELLLSQEEGFHKNVSTVFHVSQPPYVLAQDLLKPGVVYYLSVMAVSSKGYSSERSPLITLERPPSSSQEAVVVVSKTGAILVMIPIAVLLLAVVFYVHRHRKLKSRFKQFVSRYSSKSGATILSQNILDDEEEEEGFEAPIIRGFSDSEPLVIS</sequence>
<comment type="similarity">
    <text evidence="8">Belongs to the VPS10-related sortilin family. SORL1 subfamily.</text>
</comment>
<dbReference type="PANTHER" id="PTHR12106:SF27">
    <property type="entry name" value="SORTILIN-RELATED RECEPTOR"/>
    <property type="match status" value="1"/>
</dbReference>
<dbReference type="GO" id="GO:0055038">
    <property type="term" value="C:recycling endosome membrane"/>
    <property type="evidence" value="ECO:0007669"/>
    <property type="project" value="UniProtKB-SubCell"/>
</dbReference>
<keyword evidence="23" id="KW-0968">Cytoplasmic vesicle</keyword>
<dbReference type="SUPFAM" id="SSF49265">
    <property type="entry name" value="Fibronectin type III"/>
    <property type="match status" value="4"/>
</dbReference>